<feature type="region of interest" description="Disordered" evidence="1">
    <location>
        <begin position="77"/>
        <end position="96"/>
    </location>
</feature>
<evidence type="ECO:0000313" key="2">
    <source>
        <dbReference type="EMBL" id="KAF7402214.1"/>
    </source>
</evidence>
<protein>
    <submittedName>
        <fullName evidence="2">Uncharacterized protein</fullName>
    </submittedName>
</protein>
<sequence length="185" mass="20801">MEELVEGLQVSFKCGGGSYPPLPLPLPPPPPLPPPSQPPPSPRTRANHSANEGRGRHDLRIDRFFEKEKNVTMRIKKVKQSAKMKAHCAPRHRQRYFQPRSPRLYVIVVVRGGKKGGRNEWEGESVNEASRSDDDDDGDDDDDDEDDEDEDEWPKLAPRKENVAVVTDYGDGDGDEDEDGGSGWW</sequence>
<feature type="compositionally biased region" description="Acidic residues" evidence="1">
    <location>
        <begin position="170"/>
        <end position="185"/>
    </location>
</feature>
<keyword evidence="3" id="KW-1185">Reference proteome</keyword>
<feature type="compositionally biased region" description="Basic residues" evidence="1">
    <location>
        <begin position="77"/>
        <end position="95"/>
    </location>
</feature>
<dbReference type="EMBL" id="JACSDY010000017">
    <property type="protein sequence ID" value="KAF7402214.1"/>
    <property type="molecule type" value="Genomic_DNA"/>
</dbReference>
<comment type="caution">
    <text evidence="2">The sequence shown here is derived from an EMBL/GenBank/DDBJ whole genome shotgun (WGS) entry which is preliminary data.</text>
</comment>
<feature type="region of interest" description="Disordered" evidence="1">
    <location>
        <begin position="115"/>
        <end position="185"/>
    </location>
</feature>
<dbReference type="Proteomes" id="UP000600918">
    <property type="component" value="Unassembled WGS sequence"/>
</dbReference>
<gene>
    <name evidence="2" type="ORF">H0235_015550</name>
</gene>
<dbReference type="AlphaFoldDB" id="A0A834NBN0"/>
<organism evidence="2 3">
    <name type="scientific">Vespula pensylvanica</name>
    <name type="common">Western yellow jacket</name>
    <name type="synonym">Wasp</name>
    <dbReference type="NCBI Taxonomy" id="30213"/>
    <lineage>
        <taxon>Eukaryota</taxon>
        <taxon>Metazoa</taxon>
        <taxon>Ecdysozoa</taxon>
        <taxon>Arthropoda</taxon>
        <taxon>Hexapoda</taxon>
        <taxon>Insecta</taxon>
        <taxon>Pterygota</taxon>
        <taxon>Neoptera</taxon>
        <taxon>Endopterygota</taxon>
        <taxon>Hymenoptera</taxon>
        <taxon>Apocrita</taxon>
        <taxon>Aculeata</taxon>
        <taxon>Vespoidea</taxon>
        <taxon>Vespidae</taxon>
        <taxon>Vespinae</taxon>
        <taxon>Vespula</taxon>
    </lineage>
</organism>
<evidence type="ECO:0000256" key="1">
    <source>
        <dbReference type="SAM" id="MobiDB-lite"/>
    </source>
</evidence>
<name>A0A834NBN0_VESPE</name>
<evidence type="ECO:0000313" key="3">
    <source>
        <dbReference type="Proteomes" id="UP000600918"/>
    </source>
</evidence>
<proteinExistence type="predicted"/>
<accession>A0A834NBN0</accession>
<reference evidence="2" key="1">
    <citation type="journal article" date="2020" name="G3 (Bethesda)">
        <title>High-Quality Assemblies for Three Invasive Social Wasps from the &lt;i&gt;Vespula&lt;/i&gt; Genus.</title>
        <authorList>
            <person name="Harrop T.W.R."/>
            <person name="Guhlin J."/>
            <person name="McLaughlin G.M."/>
            <person name="Permina E."/>
            <person name="Stockwell P."/>
            <person name="Gilligan J."/>
            <person name="Le Lec M.F."/>
            <person name="Gruber M.A.M."/>
            <person name="Quinn O."/>
            <person name="Lovegrove M."/>
            <person name="Duncan E.J."/>
            <person name="Remnant E.J."/>
            <person name="Van Eeckhoven J."/>
            <person name="Graham B."/>
            <person name="Knapp R.A."/>
            <person name="Langford K.W."/>
            <person name="Kronenberg Z."/>
            <person name="Press M.O."/>
            <person name="Eacker S.M."/>
            <person name="Wilson-Rankin E.E."/>
            <person name="Purcell J."/>
            <person name="Lester P.J."/>
            <person name="Dearden P.K."/>
        </authorList>
    </citation>
    <scope>NUCLEOTIDE SEQUENCE</scope>
    <source>
        <strain evidence="2">Volc-1</strain>
    </source>
</reference>
<feature type="compositionally biased region" description="Acidic residues" evidence="1">
    <location>
        <begin position="133"/>
        <end position="152"/>
    </location>
</feature>
<feature type="compositionally biased region" description="Pro residues" evidence="1">
    <location>
        <begin position="20"/>
        <end position="42"/>
    </location>
</feature>
<feature type="region of interest" description="Disordered" evidence="1">
    <location>
        <begin position="18"/>
        <end position="59"/>
    </location>
</feature>